<dbReference type="SUPFAM" id="SSF48452">
    <property type="entry name" value="TPR-like"/>
    <property type="match status" value="1"/>
</dbReference>
<proteinExistence type="predicted"/>
<dbReference type="Gene3D" id="1.25.40.10">
    <property type="entry name" value="Tetratricopeptide repeat domain"/>
    <property type="match status" value="1"/>
</dbReference>
<dbReference type="InterPro" id="IPR011990">
    <property type="entry name" value="TPR-like_helical_dom_sf"/>
</dbReference>
<reference evidence="1" key="2">
    <citation type="submission" date="2021-09" db="EMBL/GenBank/DDBJ databases">
        <authorList>
            <person name="Gilroy R."/>
        </authorList>
    </citation>
    <scope>NUCLEOTIDE SEQUENCE</scope>
    <source>
        <strain evidence="1">ChiGjej2B2-7701</strain>
    </source>
</reference>
<sequence length="805" mass="89025">METGTTIRLSFLARRKRLPVLPEQPSGTVFGIVWDACPIPQGFVCYIVQFIERSRAKIMGLVSGDGRVYRALAPSDDVPADEDACLILVRERGNRVGDVYVKSDDGRLVHTSAFRGSTAGTMREVAEEATWNTEHSLVYREFMATMFLRHCVFHAPAVHVSATDDAGEATVPRTEQLAAPVEIFKGFREALLTDAISALLFRIERNEHPSGIEKFARSLFSEIDLARLRTLVTVGEVGLAHIENMDGFYINLNREAMSPEDVVFLYGVESRLNRVLAVLKRIGVGLSPACTSPSEEACSLLDRMGFEEVTSHVGRLIREGDHAPRCSWNAPGTVACQPGGEWDVRMHVAELCEGLNLLVRLEYRFDYCEESHRIALQFTKISATSMPSSLYDEASSSWIDVDDGARERAAAEYGCRIVMVLAAAAFAASPTISNCLVEEHDPIGKAYRSFAFNRTAFMVDLLPKALELVGVPLATGDAASALRASETSGRFRRIAAPERIAAPRDDARELPEALRDLLHADFARELEVVEDKDDEFVMRFAQLQGEGPLDPAQAEAKLGAFIDEMQAACAVAELEEDRPVRTQFCENHLGRILLPLFIDDPSARVLRAPDALFFAQYELCSIYLNCGAVEQAILEARRLLDMATTSMQAHFTLISALARQKMFNEVIDVAKHGLRAAYDRDAIAYLFYRLAFAYWNEGDKLTALACYRLVPAGEQIAAVAQEEARELMNRMGLAEPLGFAEAVTIAKAAGVPIPPTDELYNQVADAAVQLMDAGFLYLAARCVYAMWRMYGKDELGVISRSLLFE</sequence>
<gene>
    <name evidence="1" type="ORF">K8U80_02670</name>
</gene>
<dbReference type="AlphaFoldDB" id="A0A921LPU5"/>
<evidence type="ECO:0008006" key="3">
    <source>
        <dbReference type="Google" id="ProtNLM"/>
    </source>
</evidence>
<reference evidence="1" key="1">
    <citation type="journal article" date="2021" name="PeerJ">
        <title>Extensive microbial diversity within the chicken gut microbiome revealed by metagenomics and culture.</title>
        <authorList>
            <person name="Gilroy R."/>
            <person name="Ravi A."/>
            <person name="Getino M."/>
            <person name="Pursley I."/>
            <person name="Horton D.L."/>
            <person name="Alikhan N.F."/>
            <person name="Baker D."/>
            <person name="Gharbi K."/>
            <person name="Hall N."/>
            <person name="Watson M."/>
            <person name="Adriaenssens E.M."/>
            <person name="Foster-Nyarko E."/>
            <person name="Jarju S."/>
            <person name="Secka A."/>
            <person name="Antonio M."/>
            <person name="Oren A."/>
            <person name="Chaudhuri R.R."/>
            <person name="La Ragione R."/>
            <person name="Hildebrand F."/>
            <person name="Pallen M.J."/>
        </authorList>
    </citation>
    <scope>NUCLEOTIDE SEQUENCE</scope>
    <source>
        <strain evidence="1">ChiGjej2B2-7701</strain>
    </source>
</reference>
<comment type="caution">
    <text evidence="1">The sequence shown here is derived from an EMBL/GenBank/DDBJ whole genome shotgun (WGS) entry which is preliminary data.</text>
</comment>
<evidence type="ECO:0000313" key="2">
    <source>
        <dbReference type="Proteomes" id="UP000746751"/>
    </source>
</evidence>
<evidence type="ECO:0000313" key="1">
    <source>
        <dbReference type="EMBL" id="HJG30281.1"/>
    </source>
</evidence>
<accession>A0A921LPU5</accession>
<dbReference type="Proteomes" id="UP000746751">
    <property type="component" value="Unassembled WGS sequence"/>
</dbReference>
<name>A0A921LPU5_9ACTN</name>
<protein>
    <recommendedName>
        <fullName evidence="3">Tetratricopeptide repeat protein</fullName>
    </recommendedName>
</protein>
<dbReference type="EMBL" id="DYVF01000021">
    <property type="protein sequence ID" value="HJG30281.1"/>
    <property type="molecule type" value="Genomic_DNA"/>
</dbReference>
<organism evidence="1 2">
    <name type="scientific">Collinsella ihumii</name>
    <dbReference type="NCBI Taxonomy" id="1720204"/>
    <lineage>
        <taxon>Bacteria</taxon>
        <taxon>Bacillati</taxon>
        <taxon>Actinomycetota</taxon>
        <taxon>Coriobacteriia</taxon>
        <taxon>Coriobacteriales</taxon>
        <taxon>Coriobacteriaceae</taxon>
        <taxon>Collinsella</taxon>
    </lineage>
</organism>